<evidence type="ECO:0000313" key="3">
    <source>
        <dbReference type="Proteomes" id="UP000254346"/>
    </source>
</evidence>
<dbReference type="EMBL" id="UGXR01000001">
    <property type="protein sequence ID" value="SUH11031.1"/>
    <property type="molecule type" value="Genomic_DNA"/>
</dbReference>
<keyword evidence="1" id="KW-0472">Membrane</keyword>
<feature type="transmembrane region" description="Helical" evidence="1">
    <location>
        <begin position="32"/>
        <end position="58"/>
    </location>
</feature>
<gene>
    <name evidence="2" type="ORF">NCTC8256_05062</name>
</gene>
<keyword evidence="1" id="KW-1133">Transmembrane helix</keyword>
<sequence length="65" mass="6892">MLVGIATLLLSLTLLPMVDWFGGGDKAKGYQLAMTVLAIIGMVCFCSALPASANAFALPFRRTMI</sequence>
<keyword evidence="1" id="KW-0812">Transmembrane</keyword>
<name>A0A379VXX1_SALET</name>
<organism evidence="2 3">
    <name type="scientific">Salmonella enterica I</name>
    <dbReference type="NCBI Taxonomy" id="59201"/>
    <lineage>
        <taxon>Bacteria</taxon>
        <taxon>Pseudomonadati</taxon>
        <taxon>Pseudomonadota</taxon>
        <taxon>Gammaproteobacteria</taxon>
        <taxon>Enterobacterales</taxon>
        <taxon>Enterobacteriaceae</taxon>
        <taxon>Salmonella</taxon>
    </lineage>
</organism>
<dbReference type="AlphaFoldDB" id="A0A379VXX1"/>
<dbReference type="Proteomes" id="UP000254346">
    <property type="component" value="Unassembled WGS sequence"/>
</dbReference>
<evidence type="ECO:0000313" key="2">
    <source>
        <dbReference type="EMBL" id="SUH11031.1"/>
    </source>
</evidence>
<reference evidence="2 3" key="1">
    <citation type="submission" date="2018-06" db="EMBL/GenBank/DDBJ databases">
        <authorList>
            <consortium name="Pathogen Informatics"/>
            <person name="Doyle S."/>
        </authorList>
    </citation>
    <scope>NUCLEOTIDE SEQUENCE [LARGE SCALE GENOMIC DNA]</scope>
    <source>
        <strain evidence="2 3">NCTC8256</strain>
    </source>
</reference>
<accession>A0A379VXX1</accession>
<evidence type="ECO:0000256" key="1">
    <source>
        <dbReference type="SAM" id="Phobius"/>
    </source>
</evidence>
<proteinExistence type="predicted"/>
<protein>
    <submittedName>
        <fullName evidence="2">Symporter</fullName>
    </submittedName>
</protein>